<comment type="subcellular location">
    <subcellularLocation>
        <location evidence="1 7">Cell membrane</location>
        <topology evidence="1 7">Multi-pass membrane protein</topology>
    </subcellularLocation>
</comment>
<dbReference type="InterPro" id="IPR045621">
    <property type="entry name" value="BPD_transp_1_N"/>
</dbReference>
<evidence type="ECO:0000256" key="3">
    <source>
        <dbReference type="ARBA" id="ARBA00022475"/>
    </source>
</evidence>
<accession>A0A1J0WHZ6</accession>
<dbReference type="EMBL" id="CP018076">
    <property type="protein sequence ID" value="APE43931.1"/>
    <property type="molecule type" value="Genomic_DNA"/>
</dbReference>
<feature type="transmembrane region" description="Helical" evidence="7">
    <location>
        <begin position="237"/>
        <end position="261"/>
    </location>
</feature>
<feature type="transmembrane region" description="Helical" evidence="7">
    <location>
        <begin position="177"/>
        <end position="197"/>
    </location>
</feature>
<dbReference type="InterPro" id="IPR035906">
    <property type="entry name" value="MetI-like_sf"/>
</dbReference>
<keyword evidence="2 7" id="KW-0813">Transport</keyword>
<evidence type="ECO:0000256" key="7">
    <source>
        <dbReference type="RuleBase" id="RU363032"/>
    </source>
</evidence>
<evidence type="ECO:0000313" key="10">
    <source>
        <dbReference type="Proteomes" id="UP000181897"/>
    </source>
</evidence>
<feature type="transmembrane region" description="Helical" evidence="7">
    <location>
        <begin position="99"/>
        <end position="122"/>
    </location>
</feature>
<keyword evidence="6 7" id="KW-0472">Membrane</keyword>
<evidence type="ECO:0000259" key="8">
    <source>
        <dbReference type="PROSITE" id="PS50928"/>
    </source>
</evidence>
<sequence>MTGYILRRILATVPVVAFVMLFVFSLLYITPGDPAAILAGDQATQAEIEAIRTDLGLDRSFPVRFLEWSGGVFRGDFGTSIFTQLPVSTMILQRVEPTLSLMIVTMIIAITVAVPLGVLAAWKHGSLLDRAIMLFAVLGFSVPVFVIGYVLAWTLALQLGLLPVQGYTPFAEGPWPWLRSLLLPSFTLATFYIAIIARITRATMLETLQQDYIRTARGKGASDFAVLFIHALRNASVPIVTVIGIGITLVISGAVVIESVFALPGLGRLIVDSILRRDYPVIQAVILLFSFVYVIINLLIDLSYTVIDPRIRY</sequence>
<comment type="similarity">
    <text evidence="7">Belongs to the binding-protein-dependent transport system permease family.</text>
</comment>
<name>A0A1J0WHZ6_9RHOB</name>
<dbReference type="CDD" id="cd06261">
    <property type="entry name" value="TM_PBP2"/>
    <property type="match status" value="1"/>
</dbReference>
<dbReference type="Pfam" id="PF00528">
    <property type="entry name" value="BPD_transp_1"/>
    <property type="match status" value="1"/>
</dbReference>
<gene>
    <name evidence="9" type="ORF">BOO69_11310</name>
</gene>
<dbReference type="PROSITE" id="PS50928">
    <property type="entry name" value="ABC_TM1"/>
    <property type="match status" value="1"/>
</dbReference>
<keyword evidence="5 7" id="KW-1133">Transmembrane helix</keyword>
<feature type="transmembrane region" description="Helical" evidence="7">
    <location>
        <begin position="134"/>
        <end position="157"/>
    </location>
</feature>
<feature type="domain" description="ABC transmembrane type-1" evidence="8">
    <location>
        <begin position="95"/>
        <end position="300"/>
    </location>
</feature>
<keyword evidence="10" id="KW-1185">Reference proteome</keyword>
<feature type="transmembrane region" description="Helical" evidence="7">
    <location>
        <begin position="281"/>
        <end position="307"/>
    </location>
</feature>
<dbReference type="SUPFAM" id="SSF161098">
    <property type="entry name" value="MetI-like"/>
    <property type="match status" value="1"/>
</dbReference>
<dbReference type="Pfam" id="PF19300">
    <property type="entry name" value="BPD_transp_1_N"/>
    <property type="match status" value="1"/>
</dbReference>
<dbReference type="OrthoDB" id="9807402at2"/>
<evidence type="ECO:0000313" key="9">
    <source>
        <dbReference type="EMBL" id="APE43931.1"/>
    </source>
</evidence>
<evidence type="ECO:0000256" key="4">
    <source>
        <dbReference type="ARBA" id="ARBA00022692"/>
    </source>
</evidence>
<dbReference type="AlphaFoldDB" id="A0A1J0WHZ6"/>
<protein>
    <submittedName>
        <fullName evidence="9">Peptide ABC transporter</fullName>
    </submittedName>
</protein>
<evidence type="ECO:0000256" key="1">
    <source>
        <dbReference type="ARBA" id="ARBA00004651"/>
    </source>
</evidence>
<evidence type="ECO:0000256" key="2">
    <source>
        <dbReference type="ARBA" id="ARBA00022448"/>
    </source>
</evidence>
<feature type="transmembrane region" description="Helical" evidence="7">
    <location>
        <begin position="9"/>
        <end position="29"/>
    </location>
</feature>
<dbReference type="RefSeq" id="WP_071972269.1">
    <property type="nucleotide sequence ID" value="NZ_CP018076.1"/>
</dbReference>
<dbReference type="PANTHER" id="PTHR43163">
    <property type="entry name" value="DIPEPTIDE TRANSPORT SYSTEM PERMEASE PROTEIN DPPB-RELATED"/>
    <property type="match status" value="1"/>
</dbReference>
<dbReference type="InterPro" id="IPR000515">
    <property type="entry name" value="MetI-like"/>
</dbReference>
<dbReference type="GO" id="GO:0005886">
    <property type="term" value="C:plasma membrane"/>
    <property type="evidence" value="ECO:0007669"/>
    <property type="project" value="UniProtKB-SubCell"/>
</dbReference>
<dbReference type="STRING" id="1917485.BOO69_11310"/>
<dbReference type="GO" id="GO:0071916">
    <property type="term" value="F:dipeptide transmembrane transporter activity"/>
    <property type="evidence" value="ECO:0007669"/>
    <property type="project" value="TreeGrafter"/>
</dbReference>
<evidence type="ECO:0000256" key="6">
    <source>
        <dbReference type="ARBA" id="ARBA00023136"/>
    </source>
</evidence>
<keyword evidence="3" id="KW-1003">Cell membrane</keyword>
<organism evidence="9 10">
    <name type="scientific">Sulfitobacter alexandrii</name>
    <dbReference type="NCBI Taxonomy" id="1917485"/>
    <lineage>
        <taxon>Bacteria</taxon>
        <taxon>Pseudomonadati</taxon>
        <taxon>Pseudomonadota</taxon>
        <taxon>Alphaproteobacteria</taxon>
        <taxon>Rhodobacterales</taxon>
        <taxon>Roseobacteraceae</taxon>
        <taxon>Sulfitobacter</taxon>
    </lineage>
</organism>
<dbReference type="PANTHER" id="PTHR43163:SF6">
    <property type="entry name" value="DIPEPTIDE TRANSPORT SYSTEM PERMEASE PROTEIN DPPB-RELATED"/>
    <property type="match status" value="1"/>
</dbReference>
<dbReference type="Proteomes" id="UP000181897">
    <property type="component" value="Chromosome"/>
</dbReference>
<dbReference type="KEGG" id="suam:BOO69_11310"/>
<dbReference type="Gene3D" id="1.10.3720.10">
    <property type="entry name" value="MetI-like"/>
    <property type="match status" value="1"/>
</dbReference>
<keyword evidence="4 7" id="KW-0812">Transmembrane</keyword>
<reference evidence="9 10" key="1">
    <citation type="submission" date="2016-11" db="EMBL/GenBank/DDBJ databases">
        <title>Complete genome sequence of Sulfitobacter sp. AM1-D1, a toxic bacteria associated with marine dinoflagellate Alexandrium minutum in East China Sea.</title>
        <authorList>
            <person name="Yang Q."/>
            <person name="Zhang X."/>
            <person name="Tian X."/>
        </authorList>
    </citation>
    <scope>NUCLEOTIDE SEQUENCE [LARGE SCALE GENOMIC DNA]</scope>
    <source>
        <strain evidence="9 10">AM1-D1</strain>
    </source>
</reference>
<evidence type="ECO:0000256" key="5">
    <source>
        <dbReference type="ARBA" id="ARBA00022989"/>
    </source>
</evidence>
<proteinExistence type="inferred from homology"/>